<dbReference type="GO" id="GO:0003700">
    <property type="term" value="F:DNA-binding transcription factor activity"/>
    <property type="evidence" value="ECO:0007669"/>
    <property type="project" value="InterPro"/>
</dbReference>
<dbReference type="Gene3D" id="1.10.10.10">
    <property type="entry name" value="Winged helix-like DNA-binding domain superfamily/Winged helix DNA-binding domain"/>
    <property type="match status" value="1"/>
</dbReference>
<keyword evidence="4" id="KW-0238">DNA-binding</keyword>
<dbReference type="PANTHER" id="PTHR46577:SF1">
    <property type="entry name" value="HTH-TYPE TRANSCRIPTIONAL REGULATORY PROTEIN GABR"/>
    <property type="match status" value="1"/>
</dbReference>
<dbReference type="OrthoDB" id="594134at2"/>
<dbReference type="Pfam" id="PF00392">
    <property type="entry name" value="GntR"/>
    <property type="match status" value="1"/>
</dbReference>
<gene>
    <name evidence="7" type="ORF">BST83_18825</name>
</gene>
<evidence type="ECO:0000259" key="6">
    <source>
        <dbReference type="PROSITE" id="PS50949"/>
    </source>
</evidence>
<dbReference type="RefSeq" id="WP_104811269.1">
    <property type="nucleotide sequence ID" value="NZ_MQUA01000014.1"/>
</dbReference>
<evidence type="ECO:0000256" key="1">
    <source>
        <dbReference type="ARBA" id="ARBA00005384"/>
    </source>
</evidence>
<dbReference type="GO" id="GO:0030170">
    <property type="term" value="F:pyridoxal phosphate binding"/>
    <property type="evidence" value="ECO:0007669"/>
    <property type="project" value="InterPro"/>
</dbReference>
<keyword evidence="2" id="KW-0663">Pyridoxal phosphate</keyword>
<dbReference type="CDD" id="cd00609">
    <property type="entry name" value="AAT_like"/>
    <property type="match status" value="1"/>
</dbReference>
<keyword evidence="5" id="KW-0804">Transcription</keyword>
<name>A0A2S7KL82_9FLAO</name>
<dbReference type="CDD" id="cd07377">
    <property type="entry name" value="WHTH_GntR"/>
    <property type="match status" value="1"/>
</dbReference>
<feature type="domain" description="HTH gntR-type" evidence="6">
    <location>
        <begin position="25"/>
        <end position="93"/>
    </location>
</feature>
<dbReference type="Gene3D" id="3.40.640.10">
    <property type="entry name" value="Type I PLP-dependent aspartate aminotransferase-like (Major domain)"/>
    <property type="match status" value="1"/>
</dbReference>
<keyword evidence="3" id="KW-0805">Transcription regulation</keyword>
<evidence type="ECO:0000313" key="8">
    <source>
        <dbReference type="Proteomes" id="UP000239522"/>
    </source>
</evidence>
<evidence type="ECO:0000313" key="7">
    <source>
        <dbReference type="EMBL" id="PQB03350.1"/>
    </source>
</evidence>
<evidence type="ECO:0000256" key="3">
    <source>
        <dbReference type="ARBA" id="ARBA00023015"/>
    </source>
</evidence>
<dbReference type="InterPro" id="IPR015421">
    <property type="entry name" value="PyrdxlP-dep_Trfase_major"/>
</dbReference>
<dbReference type="AlphaFoldDB" id="A0A2S7KL82"/>
<dbReference type="InterPro" id="IPR036390">
    <property type="entry name" value="WH_DNA-bd_sf"/>
</dbReference>
<dbReference type="SMART" id="SM00345">
    <property type="entry name" value="HTH_GNTR"/>
    <property type="match status" value="1"/>
</dbReference>
<keyword evidence="8" id="KW-1185">Reference proteome</keyword>
<dbReference type="PROSITE" id="PS50949">
    <property type="entry name" value="HTH_GNTR"/>
    <property type="match status" value="1"/>
</dbReference>
<dbReference type="SUPFAM" id="SSF53383">
    <property type="entry name" value="PLP-dependent transferases"/>
    <property type="match status" value="1"/>
</dbReference>
<evidence type="ECO:0000256" key="4">
    <source>
        <dbReference type="ARBA" id="ARBA00023125"/>
    </source>
</evidence>
<dbReference type="EMBL" id="MQUA01000014">
    <property type="protein sequence ID" value="PQB03350.1"/>
    <property type="molecule type" value="Genomic_DNA"/>
</dbReference>
<evidence type="ECO:0000256" key="2">
    <source>
        <dbReference type="ARBA" id="ARBA00022898"/>
    </source>
</evidence>
<sequence length="499" mass="57394">MDTNYQFSLERIKKSLKIQEQLEQKTKYIVLYNAIKECIQNIELPHNWVLPATRVLAEELKISRTTIVKSYELLQLEKLIVSKIGSGFIVNYDITNNKENSKESTAIVNVEFYPEISSIGKSFVNNFTLINRTTANSIAFRPGLPPLDIFPINRWKNLLNTYWRHVKSSKLSYQRSTGIDPLKKSICDYLNVSRNIKCDYNQIMVVSGSLQSLYLIGSTMIDKGDNVILEDPAFPNVHSLFKSIQANLLPVSLDKNGISIEKMNELNHLKPKLVHVTPSNHYPLGTKMSLGRRKELLNWASTNKALIIENDYENEVGNHLNNIPSIYSLDTEDRTIYMGTFNRLLHPSIRLGYMIVPKYLIQAVEALQEHSHRFVAPSAQAVMSQFIERNYLYQHLKNTIEVSEERHKLFLKEFQKSKNMTVKNQEFYSLNVVAEFNHSISKDKETQIIQKLKKANITAYSLSECFIGNNKQQGLILGYCSVRNNLLERKVKKLVDIIG</sequence>
<dbReference type="Proteomes" id="UP000239522">
    <property type="component" value="Unassembled WGS sequence"/>
</dbReference>
<comment type="caution">
    <text evidence="7">The sequence shown here is derived from an EMBL/GenBank/DDBJ whole genome shotgun (WGS) entry which is preliminary data.</text>
</comment>
<dbReference type="GO" id="GO:0003677">
    <property type="term" value="F:DNA binding"/>
    <property type="evidence" value="ECO:0007669"/>
    <property type="project" value="UniProtKB-KW"/>
</dbReference>
<protein>
    <recommendedName>
        <fullName evidence="6">HTH gntR-type domain-containing protein</fullName>
    </recommendedName>
</protein>
<dbReference type="InterPro" id="IPR036388">
    <property type="entry name" value="WH-like_DNA-bd_sf"/>
</dbReference>
<comment type="similarity">
    <text evidence="1">In the C-terminal section; belongs to the class-I pyridoxal-phosphate-dependent aminotransferase family.</text>
</comment>
<reference evidence="7 8" key="1">
    <citation type="submission" date="2016-11" db="EMBL/GenBank/DDBJ databases">
        <title>Trade-off between light-utilization and light-protection in marine flavobacteria.</title>
        <authorList>
            <person name="Kumagai Y."/>
        </authorList>
    </citation>
    <scope>NUCLEOTIDE SEQUENCE [LARGE SCALE GENOMIC DNA]</scope>
    <source>
        <strain evidence="7 8">ATCC 700397</strain>
    </source>
</reference>
<evidence type="ECO:0000256" key="5">
    <source>
        <dbReference type="ARBA" id="ARBA00023163"/>
    </source>
</evidence>
<dbReference type="InterPro" id="IPR051446">
    <property type="entry name" value="HTH_trans_reg/aminotransferase"/>
</dbReference>
<dbReference type="Pfam" id="PF00155">
    <property type="entry name" value="Aminotran_1_2"/>
    <property type="match status" value="1"/>
</dbReference>
<dbReference type="PANTHER" id="PTHR46577">
    <property type="entry name" value="HTH-TYPE TRANSCRIPTIONAL REGULATORY PROTEIN GABR"/>
    <property type="match status" value="1"/>
</dbReference>
<dbReference type="InterPro" id="IPR015424">
    <property type="entry name" value="PyrdxlP-dep_Trfase"/>
</dbReference>
<dbReference type="InterPro" id="IPR000524">
    <property type="entry name" value="Tscrpt_reg_HTH_GntR"/>
</dbReference>
<proteinExistence type="inferred from homology"/>
<organism evidence="7 8">
    <name type="scientific">Polaribacter filamentus</name>
    <dbReference type="NCBI Taxonomy" id="53483"/>
    <lineage>
        <taxon>Bacteria</taxon>
        <taxon>Pseudomonadati</taxon>
        <taxon>Bacteroidota</taxon>
        <taxon>Flavobacteriia</taxon>
        <taxon>Flavobacteriales</taxon>
        <taxon>Flavobacteriaceae</taxon>
    </lineage>
</organism>
<dbReference type="InterPro" id="IPR004839">
    <property type="entry name" value="Aminotransferase_I/II_large"/>
</dbReference>
<dbReference type="SUPFAM" id="SSF46785">
    <property type="entry name" value="Winged helix' DNA-binding domain"/>
    <property type="match status" value="1"/>
</dbReference>
<accession>A0A2S7KL82</accession>